<evidence type="ECO:0000313" key="3">
    <source>
        <dbReference type="Proteomes" id="UP000594167"/>
    </source>
</evidence>
<dbReference type="PANTHER" id="PTHR36251:SF2">
    <property type="entry name" value="GIFSY-2 PROPHAGE HOST SPECIFICITY PROTEIN J, PHAGE LAMBDA"/>
    <property type="match status" value="1"/>
</dbReference>
<sequence>MKLGLTYNGQEYNSGMALQLTAQGNNVVSQVLFIADRFAIIRNAASGAYTLPFVVQNDQVFMNNALIQDGSITNAKIGQYIQSNNFISGQQGWSINKSGASEFNNVVVRGALFAASGNFGFDGGNGVVINGNGVTVNLDGGGRIVLGRF</sequence>
<feature type="domain" description="Tip attachment protein J central straight fiber" evidence="1">
    <location>
        <begin position="2"/>
        <end position="118"/>
    </location>
</feature>
<reference evidence="2 3" key="1">
    <citation type="submission" date="2020-09" db="EMBL/GenBank/DDBJ databases">
        <title>The genomes of Klebsiella penumoniae phages isolated from sewage.</title>
        <authorList>
            <person name="Fang Q."/>
            <person name="Feng Y."/>
            <person name="Zong Z."/>
        </authorList>
    </citation>
    <scope>NUCLEOTIDE SEQUENCE [LARGE SCALE GENOMIC DNA]</scope>
    <source>
        <strain evidence="2 3">066039</strain>
    </source>
</reference>
<gene>
    <name evidence="2" type="ORF">BLOHGJAL_00405</name>
</gene>
<dbReference type="EMBL" id="MW042802">
    <property type="protein sequence ID" value="QOV07209.1"/>
    <property type="molecule type" value="Genomic_DNA"/>
</dbReference>
<evidence type="ECO:0000313" key="2">
    <source>
        <dbReference type="EMBL" id="QOV07209.1"/>
    </source>
</evidence>
<dbReference type="InterPro" id="IPR015406">
    <property type="entry name" value="GpJ_CSF"/>
</dbReference>
<dbReference type="Pfam" id="PF09327">
    <property type="entry name" value="Phage_Tail_Tip"/>
    <property type="match status" value="1"/>
</dbReference>
<name>A0A7S6R9A8_9CAUD</name>
<evidence type="ECO:0000259" key="1">
    <source>
        <dbReference type="Pfam" id="PF09327"/>
    </source>
</evidence>
<dbReference type="Proteomes" id="UP000594167">
    <property type="component" value="Segment"/>
</dbReference>
<organism evidence="2 3">
    <name type="scientific">Klebsiella phage 066039</name>
    <dbReference type="NCBI Taxonomy" id="2777397"/>
    <lineage>
        <taxon>Viruses</taxon>
        <taxon>Duplodnaviria</taxon>
        <taxon>Heunggongvirae</taxon>
        <taxon>Uroviricota</taxon>
        <taxon>Caudoviricetes</taxon>
        <taxon>Drexlerviridae</taxon>
        <taxon>Webervirus</taxon>
        <taxon>Webervirus 066039</taxon>
    </lineage>
</organism>
<accession>A0A7S6R9A8</accession>
<protein>
    <recommendedName>
        <fullName evidence="1">Tip attachment protein J central straight fiber domain-containing protein</fullName>
    </recommendedName>
</protein>
<keyword evidence="3" id="KW-1185">Reference proteome</keyword>
<dbReference type="PANTHER" id="PTHR36251">
    <property type="entry name" value="FELS-1 PROPHAGE HOST SPECIFICITY PROTEIN-RELATED"/>
    <property type="match status" value="1"/>
</dbReference>
<dbReference type="InterPro" id="IPR053171">
    <property type="entry name" value="Viral_Tip_Attach_Protein"/>
</dbReference>
<proteinExistence type="predicted"/>